<dbReference type="Pfam" id="PF03374">
    <property type="entry name" value="ANT"/>
    <property type="match status" value="1"/>
</dbReference>
<evidence type="ECO:0000259" key="1">
    <source>
        <dbReference type="Pfam" id="PF03374"/>
    </source>
</evidence>
<dbReference type="Proteomes" id="UP001157440">
    <property type="component" value="Unassembled WGS sequence"/>
</dbReference>
<comment type="caution">
    <text evidence="2">The sequence shown here is derived from an EMBL/GenBank/DDBJ whole genome shotgun (WGS) entry which is preliminary data.</text>
</comment>
<keyword evidence="3" id="KW-1185">Reference proteome</keyword>
<dbReference type="EMBL" id="BSPL01000017">
    <property type="protein sequence ID" value="GLS71591.1"/>
    <property type="molecule type" value="Genomic_DNA"/>
</dbReference>
<accession>A0AA37WSZ3</accession>
<dbReference type="InterPro" id="IPR005039">
    <property type="entry name" value="Ant_C"/>
</dbReference>
<evidence type="ECO:0000313" key="2">
    <source>
        <dbReference type="EMBL" id="GLS71591.1"/>
    </source>
</evidence>
<evidence type="ECO:0000313" key="3">
    <source>
        <dbReference type="Proteomes" id="UP001157440"/>
    </source>
</evidence>
<dbReference type="GO" id="GO:0003677">
    <property type="term" value="F:DNA binding"/>
    <property type="evidence" value="ECO:0007669"/>
    <property type="project" value="InterPro"/>
</dbReference>
<protein>
    <recommendedName>
        <fullName evidence="1">Antirepressor protein C-terminal domain-containing protein</fullName>
    </recommendedName>
</protein>
<name>A0AA37WSZ3_9HYPH</name>
<feature type="domain" description="Antirepressor protein C-terminal" evidence="1">
    <location>
        <begin position="3"/>
        <end position="73"/>
    </location>
</feature>
<reference evidence="3" key="1">
    <citation type="journal article" date="2019" name="Int. J. Syst. Evol. Microbiol.">
        <title>The Global Catalogue of Microorganisms (GCM) 10K type strain sequencing project: providing services to taxonomists for standard genome sequencing and annotation.</title>
        <authorList>
            <consortium name="The Broad Institute Genomics Platform"/>
            <consortium name="The Broad Institute Genome Sequencing Center for Infectious Disease"/>
            <person name="Wu L."/>
            <person name="Ma J."/>
        </authorList>
    </citation>
    <scope>NUCLEOTIDE SEQUENCE [LARGE SCALE GENOMIC DNA]</scope>
    <source>
        <strain evidence="3">NBRC 103632</strain>
    </source>
</reference>
<dbReference type="AlphaFoldDB" id="A0AA37WSZ3"/>
<gene>
    <name evidence="2" type="ORF">GCM10007890_36040</name>
</gene>
<organism evidence="2 3">
    <name type="scientific">Methylobacterium tardum</name>
    <dbReference type="NCBI Taxonomy" id="374432"/>
    <lineage>
        <taxon>Bacteria</taxon>
        <taxon>Pseudomonadati</taxon>
        <taxon>Pseudomonadota</taxon>
        <taxon>Alphaproteobacteria</taxon>
        <taxon>Hyphomicrobiales</taxon>
        <taxon>Methylobacteriaceae</taxon>
        <taxon>Methylobacterium</taxon>
    </lineage>
</organism>
<sequence>MGIRPKDPSRHLRAEGWVNMRGASKRLLAHQHRLNDGNLVQKTTVVPDADGEDQAYTQVRVTAKGLARLATAFAPRFPGM</sequence>
<proteinExistence type="predicted"/>